<feature type="compositionally biased region" description="Acidic residues" evidence="1">
    <location>
        <begin position="46"/>
        <end position="58"/>
    </location>
</feature>
<feature type="compositionally biased region" description="Polar residues" evidence="1">
    <location>
        <begin position="16"/>
        <end position="27"/>
    </location>
</feature>
<dbReference type="OrthoDB" id="3792394at2759"/>
<accession>A0A177CLC2</accession>
<feature type="compositionally biased region" description="Acidic residues" evidence="1">
    <location>
        <begin position="89"/>
        <end position="102"/>
    </location>
</feature>
<dbReference type="GeneID" id="28770208"/>
<feature type="compositionally biased region" description="Basic and acidic residues" evidence="1">
    <location>
        <begin position="144"/>
        <end position="154"/>
    </location>
</feature>
<dbReference type="Proteomes" id="UP000077069">
    <property type="component" value="Unassembled WGS sequence"/>
</dbReference>
<feature type="region of interest" description="Disordered" evidence="1">
    <location>
        <begin position="1"/>
        <end position="165"/>
    </location>
</feature>
<gene>
    <name evidence="2" type="ORF">CC84DRAFT_570654</name>
</gene>
<name>A0A177CLC2_9PLEO</name>
<dbReference type="RefSeq" id="XP_018038678.1">
    <property type="nucleotide sequence ID" value="XM_018186722.1"/>
</dbReference>
<proteinExistence type="predicted"/>
<dbReference type="InParanoid" id="A0A177CLC2"/>
<evidence type="ECO:0000313" key="2">
    <source>
        <dbReference type="EMBL" id="OAG08313.1"/>
    </source>
</evidence>
<feature type="compositionally biased region" description="Polar residues" evidence="1">
    <location>
        <begin position="68"/>
        <end position="83"/>
    </location>
</feature>
<evidence type="ECO:0000313" key="3">
    <source>
        <dbReference type="Proteomes" id="UP000077069"/>
    </source>
</evidence>
<keyword evidence="3" id="KW-1185">Reference proteome</keyword>
<protein>
    <submittedName>
        <fullName evidence="2">Uncharacterized protein</fullName>
    </submittedName>
</protein>
<reference evidence="2 3" key="1">
    <citation type="submission" date="2016-05" db="EMBL/GenBank/DDBJ databases">
        <title>Comparative analysis of secretome profiles of manganese(II)-oxidizing ascomycete fungi.</title>
        <authorList>
            <consortium name="DOE Joint Genome Institute"/>
            <person name="Zeiner C.A."/>
            <person name="Purvine S.O."/>
            <person name="Zink E.M."/>
            <person name="Wu S."/>
            <person name="Pasa-Tolic L."/>
            <person name="Chaput D.L."/>
            <person name="Haridas S."/>
            <person name="Grigoriev I.V."/>
            <person name="Santelli C.M."/>
            <person name="Hansel C.M."/>
        </authorList>
    </citation>
    <scope>NUCLEOTIDE SEQUENCE [LARGE SCALE GENOMIC DNA]</scope>
    <source>
        <strain evidence="2 3">AP3s5-JAC2a</strain>
    </source>
</reference>
<organism evidence="2 3">
    <name type="scientific">Paraphaeosphaeria sporulosa</name>
    <dbReference type="NCBI Taxonomy" id="1460663"/>
    <lineage>
        <taxon>Eukaryota</taxon>
        <taxon>Fungi</taxon>
        <taxon>Dikarya</taxon>
        <taxon>Ascomycota</taxon>
        <taxon>Pezizomycotina</taxon>
        <taxon>Dothideomycetes</taxon>
        <taxon>Pleosporomycetidae</taxon>
        <taxon>Pleosporales</taxon>
        <taxon>Massarineae</taxon>
        <taxon>Didymosphaeriaceae</taxon>
        <taxon>Paraphaeosphaeria</taxon>
    </lineage>
</organism>
<sequence>MSDADEDPEDKRLDTETQSSNNVQIKPSDSMKSATSSRSSTAELFGGDDTDFLDDFFTEDSVPLKFQRPTQALPENNKDNASPESTETGTDDDVGEEDEDSDGYIALPPTSGPEDAPEQSTLPESRDPGEDDHIDSPTDEDQNDADKDEKEEYTQRGAASEQKAFTEEQVAIVEASSANAEPEPSRQHVFRLNSVDSHEDEGESTVLLPIEQKMCKIFRNVYPALPSHEIPGNMHIIDWKTLMGPDHTGPDPDDEEEFLLHFVKPRLCDAVATILFESVPSALDAWLDRSKKVVEWWHSPHYLLRGA</sequence>
<dbReference type="AlphaFoldDB" id="A0A177CLC2"/>
<evidence type="ECO:0000256" key="1">
    <source>
        <dbReference type="SAM" id="MobiDB-lite"/>
    </source>
</evidence>
<dbReference type="EMBL" id="KV441550">
    <property type="protein sequence ID" value="OAG08313.1"/>
    <property type="molecule type" value="Genomic_DNA"/>
</dbReference>
<feature type="compositionally biased region" description="Low complexity" evidence="1">
    <location>
        <begin position="28"/>
        <end position="45"/>
    </location>
</feature>
<feature type="compositionally biased region" description="Acidic residues" evidence="1">
    <location>
        <begin position="129"/>
        <end position="143"/>
    </location>
</feature>